<feature type="region of interest" description="Disordered" evidence="1">
    <location>
        <begin position="82"/>
        <end position="106"/>
    </location>
</feature>
<dbReference type="RefSeq" id="WP_376732182.1">
    <property type="nucleotide sequence ID" value="NZ_JAYMRP010000007.1"/>
</dbReference>
<protein>
    <recommendedName>
        <fullName evidence="4">Secreted protein</fullName>
    </recommendedName>
</protein>
<gene>
    <name evidence="2" type="ORF">VSS16_11365</name>
</gene>
<evidence type="ECO:0000313" key="3">
    <source>
        <dbReference type="Proteomes" id="UP001585080"/>
    </source>
</evidence>
<proteinExistence type="predicted"/>
<accession>A0ABV5E915</accession>
<sequence length="106" mass="10438">MTEKGASWLLTATVTATSADEGGAGWRFIAVAVGCLGGLRGAEGGAEGVDGVSLEAESDVDVDGDGDGDGDANVGVAEEFLDDDEFDAGQPLPRSGGTSARACVST</sequence>
<organism evidence="2 3">
    <name type="scientific">Streptomyces broussonetiae</name>
    <dbReference type="NCBI Taxonomy" id="2686304"/>
    <lineage>
        <taxon>Bacteria</taxon>
        <taxon>Bacillati</taxon>
        <taxon>Actinomycetota</taxon>
        <taxon>Actinomycetes</taxon>
        <taxon>Kitasatosporales</taxon>
        <taxon>Streptomycetaceae</taxon>
        <taxon>Streptomyces</taxon>
    </lineage>
</organism>
<reference evidence="2 3" key="1">
    <citation type="submission" date="2024-01" db="EMBL/GenBank/DDBJ databases">
        <title>Genome mining of biosynthetic gene clusters to explore secondary metabolites of Streptomyces sp.</title>
        <authorList>
            <person name="Baig A."/>
            <person name="Ajitkumar Shintre N."/>
            <person name="Kumar H."/>
            <person name="Anbarasu A."/>
            <person name="Ramaiah S."/>
        </authorList>
    </citation>
    <scope>NUCLEOTIDE SEQUENCE [LARGE SCALE GENOMIC DNA]</scope>
    <source>
        <strain evidence="2 3">A57</strain>
    </source>
</reference>
<keyword evidence="3" id="KW-1185">Reference proteome</keyword>
<dbReference type="Proteomes" id="UP001585080">
    <property type="component" value="Unassembled WGS sequence"/>
</dbReference>
<evidence type="ECO:0000313" key="2">
    <source>
        <dbReference type="EMBL" id="MFB8773324.1"/>
    </source>
</evidence>
<evidence type="ECO:0008006" key="4">
    <source>
        <dbReference type="Google" id="ProtNLM"/>
    </source>
</evidence>
<name>A0ABV5E915_9ACTN</name>
<evidence type="ECO:0000256" key="1">
    <source>
        <dbReference type="SAM" id="MobiDB-lite"/>
    </source>
</evidence>
<comment type="caution">
    <text evidence="2">The sequence shown here is derived from an EMBL/GenBank/DDBJ whole genome shotgun (WGS) entry which is preliminary data.</text>
</comment>
<dbReference type="EMBL" id="JAYMRP010000007">
    <property type="protein sequence ID" value="MFB8773324.1"/>
    <property type="molecule type" value="Genomic_DNA"/>
</dbReference>